<keyword evidence="1" id="KW-0472">Membrane</keyword>
<dbReference type="Pfam" id="PF09928">
    <property type="entry name" value="DUF2160"/>
    <property type="match status" value="1"/>
</dbReference>
<evidence type="ECO:0000313" key="2">
    <source>
        <dbReference type="EMBL" id="RTR18153.1"/>
    </source>
</evidence>
<feature type="transmembrane region" description="Helical" evidence="1">
    <location>
        <begin position="72"/>
        <end position="89"/>
    </location>
</feature>
<dbReference type="OrthoDB" id="5420630at2"/>
<dbReference type="Proteomes" id="UP000277007">
    <property type="component" value="Unassembled WGS sequence"/>
</dbReference>
<keyword evidence="1" id="KW-0812">Transmembrane</keyword>
<feature type="transmembrane region" description="Helical" evidence="1">
    <location>
        <begin position="6"/>
        <end position="30"/>
    </location>
</feature>
<comment type="caution">
    <text evidence="2">The sequence shown here is derived from an EMBL/GenBank/DDBJ whole genome shotgun (WGS) entry which is preliminary data.</text>
</comment>
<evidence type="ECO:0000313" key="3">
    <source>
        <dbReference type="Proteomes" id="UP000277007"/>
    </source>
</evidence>
<dbReference type="AlphaFoldDB" id="A0A3S0R7Q4"/>
<accession>A0A3S0R7Q4</accession>
<protein>
    <recommendedName>
        <fullName evidence="4">Small integral membrane protein</fullName>
    </recommendedName>
</protein>
<proteinExistence type="predicted"/>
<reference evidence="2 3" key="1">
    <citation type="submission" date="2018-12" db="EMBL/GenBank/DDBJ databases">
        <authorList>
            <person name="Yang Y."/>
        </authorList>
    </citation>
    <scope>NUCLEOTIDE SEQUENCE [LARGE SCALE GENOMIC DNA]</scope>
    <source>
        <strain evidence="2 3">L-25-5w-1</strain>
    </source>
</reference>
<dbReference type="InterPro" id="IPR018678">
    <property type="entry name" value="DUF2160_TM"/>
</dbReference>
<keyword evidence="3" id="KW-1185">Reference proteome</keyword>
<evidence type="ECO:0008006" key="4">
    <source>
        <dbReference type="Google" id="ProtNLM"/>
    </source>
</evidence>
<feature type="transmembrane region" description="Helical" evidence="1">
    <location>
        <begin position="50"/>
        <end position="66"/>
    </location>
</feature>
<gene>
    <name evidence="2" type="ORF">EJ903_16645</name>
</gene>
<keyword evidence="1" id="KW-1133">Transmembrane helix</keyword>
<organism evidence="2 3">
    <name type="scientific">Azospirillum griseum</name>
    <dbReference type="NCBI Taxonomy" id="2496639"/>
    <lineage>
        <taxon>Bacteria</taxon>
        <taxon>Pseudomonadati</taxon>
        <taxon>Pseudomonadota</taxon>
        <taxon>Alphaproteobacteria</taxon>
        <taxon>Rhodospirillales</taxon>
        <taxon>Azospirillaceae</taxon>
        <taxon>Azospirillum</taxon>
    </lineage>
</organism>
<evidence type="ECO:0000256" key="1">
    <source>
        <dbReference type="SAM" id="Phobius"/>
    </source>
</evidence>
<dbReference type="EMBL" id="RXMA01000016">
    <property type="protein sequence ID" value="RTR18153.1"/>
    <property type="molecule type" value="Genomic_DNA"/>
</dbReference>
<name>A0A3S0R7Q4_9PROT</name>
<sequence length="90" mass="9904">MQWMAWTLPTALFFTGIASMLVLMTVWELVSPTVEAKGFLPMRTTRGDRLFIGLLGSAFIHLGWLAATDAALWGALGVSLVWTAFVIRFG</sequence>